<dbReference type="OrthoDB" id="142218at2"/>
<dbReference type="Gene3D" id="3.30.450.40">
    <property type="match status" value="1"/>
</dbReference>
<name>A0A0U2UIV2_9BACL</name>
<dbReference type="KEGG" id="pnp:IJ22_14490"/>
<organism evidence="2 3">
    <name type="scientific">Paenibacillus naphthalenovorans</name>
    <dbReference type="NCBI Taxonomy" id="162209"/>
    <lineage>
        <taxon>Bacteria</taxon>
        <taxon>Bacillati</taxon>
        <taxon>Bacillota</taxon>
        <taxon>Bacilli</taxon>
        <taxon>Bacillales</taxon>
        <taxon>Paenibacillaceae</taxon>
        <taxon>Paenibacillus</taxon>
    </lineage>
</organism>
<dbReference type="InterPro" id="IPR042070">
    <property type="entry name" value="PucR_C-HTH_sf"/>
</dbReference>
<dbReference type="InterPro" id="IPR003018">
    <property type="entry name" value="GAF"/>
</dbReference>
<dbReference type="Proteomes" id="UP000061660">
    <property type="component" value="Chromosome"/>
</dbReference>
<gene>
    <name evidence="2" type="ORF">IJ22_14490</name>
</gene>
<proteinExistence type="inferred from homology"/>
<dbReference type="Pfam" id="PF13185">
    <property type="entry name" value="GAF_2"/>
    <property type="match status" value="1"/>
</dbReference>
<dbReference type="PATRIC" id="fig|162209.4.peg.1537"/>
<reference evidence="2 3" key="2">
    <citation type="journal article" date="2016" name="Genome Announc.">
        <title>Complete Genome Sequences of Two Interactive Moderate Thermophiles, Paenibacillus napthalenovorans 32O-Y and Paenibacillus sp. 32O-W.</title>
        <authorList>
            <person name="Butler R.R.III."/>
            <person name="Wang J."/>
            <person name="Stark B.C."/>
            <person name="Pombert J.F."/>
        </authorList>
    </citation>
    <scope>NUCLEOTIDE SEQUENCE [LARGE SCALE GENOMIC DNA]</scope>
    <source>
        <strain evidence="2 3">32O-Y</strain>
    </source>
</reference>
<keyword evidence="3" id="KW-1185">Reference proteome</keyword>
<sequence length="741" mass="86013">MNNMNKRERLKQKIESHLRHTARQLVKFDTLEETLNYLMDSFWMEFTCDFVAILLKSDNLLVPKAWKGETRQVETALYFQVPSESKLLQEALWGPNGSIGEGEEEFHMALEAENLSTWFTVPLKEREKTFGLCIIGFRNFVPLILEAETYFVEFGRDVAVAIGLAKEKERQKRKIKGMEWLRENIFPGSSIEQMVEKIVDRAVKGTMAQSACVYLYDDQHFRFTYQPPSFGLETFREHLIMDENSTIMTLFPYLELAGGTELTVPLVVNLKTIGVLHVSGKENGYFTEEDLDLLEFLSLHVSTLIENARLYQNEIESRSRLQRIMYHQQELMKKAIEEESLGQMTKTVNSLFGCSILLLDRFIRPISHCFLHGEEDMLNPILQAVKEHEMKIATLRSKELWLALPGNEEPTLGIWPVTGVGQSLGYFVVISRPELWDSVNRLTINNAISLFANEFIKQKLVLDAKEQVKESFINQLFSHQVEDLNQIVQYASLTHWNIMDPHRVAVLSMTLPEKQGDHLHLIDREETKSKLWDQIKFKISSEYTNMMTSRKGDEFILISPLTNETKGTEPYWKRVFGSLKKITHSVNPSIQIYIGVGGKTNRIEDYNDSYKQAVQTNNLVRHRFVKTGVALFEELESYTMLHQINDMSSIRLFVKKKLSPLLHFDGNGADLFHTLRVYLERNGNIKETSDALFIHRSTLLYRLDKIRDLLQIDLNDSDQRFNLMLAYKLFDLHRFTLPQIR</sequence>
<dbReference type="RefSeq" id="WP_062408171.1">
    <property type="nucleotide sequence ID" value="NZ_BJCS01000003.1"/>
</dbReference>
<protein>
    <submittedName>
        <fullName evidence="2">PucR family transcriptional regulator</fullName>
    </submittedName>
</protein>
<dbReference type="Pfam" id="PF17853">
    <property type="entry name" value="GGDEF_2"/>
    <property type="match status" value="1"/>
</dbReference>
<dbReference type="Gene3D" id="1.10.10.2840">
    <property type="entry name" value="PucR C-terminal helix-turn-helix domain"/>
    <property type="match status" value="1"/>
</dbReference>
<evidence type="ECO:0000313" key="3">
    <source>
        <dbReference type="Proteomes" id="UP000061660"/>
    </source>
</evidence>
<dbReference type="PANTHER" id="PTHR33744:SF1">
    <property type="entry name" value="DNA-BINDING TRANSCRIPTIONAL ACTIVATOR ADER"/>
    <property type="match status" value="1"/>
</dbReference>
<dbReference type="InterPro" id="IPR029016">
    <property type="entry name" value="GAF-like_dom_sf"/>
</dbReference>
<evidence type="ECO:0000256" key="1">
    <source>
        <dbReference type="ARBA" id="ARBA00006754"/>
    </source>
</evidence>
<accession>A0A0U2UIV2</accession>
<dbReference type="STRING" id="162209.IJ22_14490"/>
<dbReference type="Pfam" id="PF13556">
    <property type="entry name" value="HTH_30"/>
    <property type="match status" value="1"/>
</dbReference>
<dbReference type="EMBL" id="CP013652">
    <property type="protein sequence ID" value="ALS21825.1"/>
    <property type="molecule type" value="Genomic_DNA"/>
</dbReference>
<dbReference type="SUPFAM" id="SSF55781">
    <property type="entry name" value="GAF domain-like"/>
    <property type="match status" value="1"/>
</dbReference>
<dbReference type="PANTHER" id="PTHR33744">
    <property type="entry name" value="CARBOHYDRATE DIACID REGULATOR"/>
    <property type="match status" value="1"/>
</dbReference>
<dbReference type="InterPro" id="IPR051448">
    <property type="entry name" value="CdaR-like_regulators"/>
</dbReference>
<dbReference type="InterPro" id="IPR041522">
    <property type="entry name" value="CdaR_GGDEF"/>
</dbReference>
<reference evidence="3" key="1">
    <citation type="submission" date="2015-12" db="EMBL/GenBank/DDBJ databases">
        <title>Complete genome sequences of two moderately thermophilic Paenibacillus species.</title>
        <authorList>
            <person name="Butler R.III."/>
            <person name="Wang J."/>
            <person name="Stark B.C."/>
            <person name="Pombert J.-F."/>
        </authorList>
    </citation>
    <scope>NUCLEOTIDE SEQUENCE [LARGE SCALE GENOMIC DNA]</scope>
    <source>
        <strain evidence="3">32O-Y</strain>
    </source>
</reference>
<dbReference type="InterPro" id="IPR025736">
    <property type="entry name" value="PucR_C-HTH_dom"/>
</dbReference>
<dbReference type="AlphaFoldDB" id="A0A0U2UIV2"/>
<evidence type="ECO:0000313" key="2">
    <source>
        <dbReference type="EMBL" id="ALS21825.1"/>
    </source>
</evidence>
<comment type="similarity">
    <text evidence="1">Belongs to the CdaR family.</text>
</comment>